<sequence length="285" mass="31272">MKIRTMLLLGWLLGLAAATGQEAKPEAAPPAKPGPEMAPEDTDVPEGPVETDPFAVGGPPETVVKIPVNRGKETRASLQVRFEVWEMETKVLAARLDAVHGSDELEVLRKELLADPAASLLHSLVSSTDEKSRTTDESVLEFIYPTEYEPPETPPAGIDPKDAKKGNPAWERWLESAGKYAVPTSFETRNTGETLEAAVQPVEAEKKTWDVSVSFENVALVGMISYGADDLMIEMPAFSTTRTNGIVRLREDQWRIKSVQEAPRGKDAKPTGKSWLTLVRVDRAR</sequence>
<accession>A0ABU9ASN7</accession>
<gene>
    <name evidence="3" type="ORF">WKV53_09545</name>
</gene>
<evidence type="ECO:0000313" key="3">
    <source>
        <dbReference type="EMBL" id="MEK7950739.1"/>
    </source>
</evidence>
<reference evidence="3 4" key="1">
    <citation type="submission" date="2024-04" db="EMBL/GenBank/DDBJ databases">
        <title>Luteolibacter sp. isolated from soil.</title>
        <authorList>
            <person name="An J."/>
        </authorList>
    </citation>
    <scope>NUCLEOTIDE SEQUENCE [LARGE SCALE GENOMIC DNA]</scope>
    <source>
        <strain evidence="3 4">Y139</strain>
    </source>
</reference>
<feature type="signal peptide" evidence="2">
    <location>
        <begin position="1"/>
        <end position="23"/>
    </location>
</feature>
<evidence type="ECO:0000256" key="1">
    <source>
        <dbReference type="SAM" id="MobiDB-lite"/>
    </source>
</evidence>
<keyword evidence="2" id="KW-0732">Signal</keyword>
<dbReference type="Proteomes" id="UP001371305">
    <property type="component" value="Unassembled WGS sequence"/>
</dbReference>
<evidence type="ECO:0000313" key="4">
    <source>
        <dbReference type="Proteomes" id="UP001371305"/>
    </source>
</evidence>
<dbReference type="RefSeq" id="WP_341404340.1">
    <property type="nucleotide sequence ID" value="NZ_JBBUKT010000003.1"/>
</dbReference>
<feature type="chain" id="PRO_5045334081" evidence="2">
    <location>
        <begin position="24"/>
        <end position="285"/>
    </location>
</feature>
<comment type="caution">
    <text evidence="3">The sequence shown here is derived from an EMBL/GenBank/DDBJ whole genome shotgun (WGS) entry which is preliminary data.</text>
</comment>
<keyword evidence="4" id="KW-1185">Reference proteome</keyword>
<evidence type="ECO:0000256" key="2">
    <source>
        <dbReference type="SAM" id="SignalP"/>
    </source>
</evidence>
<organism evidence="3 4">
    <name type="scientific">Luteolibacter soli</name>
    <dbReference type="NCBI Taxonomy" id="3135280"/>
    <lineage>
        <taxon>Bacteria</taxon>
        <taxon>Pseudomonadati</taxon>
        <taxon>Verrucomicrobiota</taxon>
        <taxon>Verrucomicrobiia</taxon>
        <taxon>Verrucomicrobiales</taxon>
        <taxon>Verrucomicrobiaceae</taxon>
        <taxon>Luteolibacter</taxon>
    </lineage>
</organism>
<proteinExistence type="predicted"/>
<name>A0ABU9ASN7_9BACT</name>
<feature type="region of interest" description="Disordered" evidence="1">
    <location>
        <begin position="20"/>
        <end position="62"/>
    </location>
</feature>
<protein>
    <submittedName>
        <fullName evidence="3">Uncharacterized protein</fullName>
    </submittedName>
</protein>
<dbReference type="EMBL" id="JBBUKT010000003">
    <property type="protein sequence ID" value="MEK7950739.1"/>
    <property type="molecule type" value="Genomic_DNA"/>
</dbReference>